<keyword evidence="2" id="KW-1185">Reference proteome</keyword>
<dbReference type="EMBL" id="JASBWS010000129">
    <property type="protein sequence ID" value="KAJ9095102.1"/>
    <property type="molecule type" value="Genomic_DNA"/>
</dbReference>
<evidence type="ECO:0000313" key="1">
    <source>
        <dbReference type="EMBL" id="KAJ9095102.1"/>
    </source>
</evidence>
<accession>A0ACC2V963</accession>
<dbReference type="Proteomes" id="UP001230649">
    <property type="component" value="Unassembled WGS sequence"/>
</dbReference>
<gene>
    <name evidence="1" type="ORF">QFC20_006753</name>
</gene>
<name>A0ACC2V963_9TREE</name>
<proteinExistence type="predicted"/>
<reference evidence="1" key="1">
    <citation type="submission" date="2023-04" db="EMBL/GenBank/DDBJ databases">
        <title>Draft Genome sequencing of Naganishia species isolated from polar environments using Oxford Nanopore Technology.</title>
        <authorList>
            <person name="Leo P."/>
            <person name="Venkateswaran K."/>
        </authorList>
    </citation>
    <scope>NUCLEOTIDE SEQUENCE</scope>
    <source>
        <strain evidence="1">MNA-CCFEE 5262</strain>
    </source>
</reference>
<organism evidence="1 2">
    <name type="scientific">Naganishia adeliensis</name>
    <dbReference type="NCBI Taxonomy" id="92952"/>
    <lineage>
        <taxon>Eukaryota</taxon>
        <taxon>Fungi</taxon>
        <taxon>Dikarya</taxon>
        <taxon>Basidiomycota</taxon>
        <taxon>Agaricomycotina</taxon>
        <taxon>Tremellomycetes</taxon>
        <taxon>Filobasidiales</taxon>
        <taxon>Filobasidiaceae</taxon>
        <taxon>Naganishia</taxon>
    </lineage>
</organism>
<evidence type="ECO:0000313" key="2">
    <source>
        <dbReference type="Proteomes" id="UP001230649"/>
    </source>
</evidence>
<comment type="caution">
    <text evidence="1">The sequence shown here is derived from an EMBL/GenBank/DDBJ whole genome shotgun (WGS) entry which is preliminary data.</text>
</comment>
<sequence length="221" mass="25128">MPEVNRVEEHSKVKDKLEDSHLSQYFLSFLPEEIGKHLGSLAEKNAQLEARNASLQSRLCETNRLLEEVKTERHDLWWQVERERQKLKQAEERQEVEQHDLKAARDYYRVQMKNKEMELTALRKDQLPGPAAGVAAPLQSSTSVNMQPGGEEQSSGRVHRVGVPGNKRGRSAREDSPAPLLRPAAPKRIVNQSTVEQASRILAYETAPTYQQQVTSIIIML</sequence>
<protein>
    <submittedName>
        <fullName evidence="1">Uncharacterized protein</fullName>
    </submittedName>
</protein>